<keyword evidence="1" id="KW-0472">Membrane</keyword>
<keyword evidence="1" id="KW-1133">Transmembrane helix</keyword>
<evidence type="ECO:0000313" key="3">
    <source>
        <dbReference type="Proteomes" id="UP000007954"/>
    </source>
</evidence>
<feature type="transmembrane region" description="Helical" evidence="1">
    <location>
        <begin position="82"/>
        <end position="100"/>
    </location>
</feature>
<feature type="transmembrane region" description="Helical" evidence="1">
    <location>
        <begin position="268"/>
        <end position="286"/>
    </location>
</feature>
<dbReference type="EMBL" id="FR746099">
    <property type="protein sequence ID" value="CCC41362.1"/>
    <property type="molecule type" value="Genomic_DNA"/>
</dbReference>
<keyword evidence="1" id="KW-0812">Transmembrane</keyword>
<protein>
    <submittedName>
        <fullName evidence="2">DUF457 family protein</fullName>
    </submittedName>
</protein>
<accession>G0LMP2</accession>
<dbReference type="AlphaFoldDB" id="G0LMP2"/>
<organism evidence="2 3">
    <name type="scientific">Haloquadratum walsbyi (strain DSM 16854 / JCM 12705 / C23)</name>
    <dbReference type="NCBI Taxonomy" id="768065"/>
    <lineage>
        <taxon>Archaea</taxon>
        <taxon>Methanobacteriati</taxon>
        <taxon>Methanobacteriota</taxon>
        <taxon>Stenosarchaea group</taxon>
        <taxon>Halobacteria</taxon>
        <taxon>Halobacteriales</taxon>
        <taxon>Haloferacaceae</taxon>
        <taxon>Haloquadratum</taxon>
    </lineage>
</organism>
<evidence type="ECO:0000256" key="1">
    <source>
        <dbReference type="SAM" id="Phobius"/>
    </source>
</evidence>
<dbReference type="Proteomes" id="UP000007954">
    <property type="component" value="Chromosome"/>
</dbReference>
<dbReference type="KEGG" id="hwc:Hqrw_3618"/>
<proteinExistence type="predicted"/>
<feature type="transmembrane region" description="Helical" evidence="1">
    <location>
        <begin position="234"/>
        <end position="256"/>
    </location>
</feature>
<feature type="transmembrane region" description="Helical" evidence="1">
    <location>
        <begin position="346"/>
        <end position="369"/>
    </location>
</feature>
<sequence length="370" mass="39096">MFIGHEFLAFALAVGLSSQTGATDVQIRSVGLLAAIAAFLPDLDVGYAIITYALAIASGAPIGWGAFWGVANSVHRTVTHSLPIGITAALIAWGSANFIYHTSHSTSNIKITTNTGSNLIIYILSLYREQSLILAGVIGGSVVIGFYITAGVSASAVAAIFFIIIGLLGGITCRQTVLTANQIGAAIAIGTITHPFGDVFMATPPPLFAPITSLIGWHIELTRFTFASHPTLNLLGVLFIEIVFIWLGVSAFAKVTQRSVRAYVDRRALIAAGYALVMLSFQPPTMADAHRLGFTIVPLAISIGVWSGVSTTTKFCDERMSEPIDTTTAGYRRIIAVLTTDRSLRAAVTSLSALTIAGVAYTTAMLFIIL</sequence>
<evidence type="ECO:0000313" key="2">
    <source>
        <dbReference type="EMBL" id="CCC41362.1"/>
    </source>
</evidence>
<reference evidence="2 3" key="1">
    <citation type="journal article" date="2011" name="PLoS ONE">
        <title>Haloquadratum walsbyi: limited diversity in a global pond.</title>
        <authorList>
            <person name="Dyall-Smith M."/>
            <person name="Pfeiffer F."/>
            <person name="Klee K."/>
            <person name="Palm P."/>
            <person name="Gross K."/>
            <person name="Schuster S.C."/>
            <person name="Rampp M."/>
            <person name="Oesterhelt D."/>
        </authorList>
    </citation>
    <scope>NUCLEOTIDE SEQUENCE [LARGE SCALE GENOMIC DNA]</scope>
    <source>
        <strain evidence="3">DSM 16854 / JCM 12705 / C23</strain>
    </source>
</reference>
<dbReference type="RefSeq" id="WP_014556750.1">
    <property type="nucleotide sequence ID" value="NC_017459.1"/>
</dbReference>
<feature type="transmembrane region" description="Helical" evidence="1">
    <location>
        <begin position="132"/>
        <end position="165"/>
    </location>
</feature>
<name>G0LMP2_HALWC</name>
<feature type="transmembrane region" description="Helical" evidence="1">
    <location>
        <begin position="46"/>
        <end position="70"/>
    </location>
</feature>
<feature type="transmembrane region" description="Helical" evidence="1">
    <location>
        <begin position="292"/>
        <end position="309"/>
    </location>
</feature>
<dbReference type="InterPro" id="IPR007404">
    <property type="entry name" value="YdjM-like"/>
</dbReference>
<gene>
    <name evidence="2" type="ordered locus">Hqrw_3618</name>
</gene>
<dbReference type="HOGENOM" id="CLU_843631_0_0_2"/>
<dbReference type="Pfam" id="PF04307">
    <property type="entry name" value="YdjM"/>
    <property type="match status" value="1"/>
</dbReference>
<dbReference type="OrthoDB" id="313450at2157"/>
<dbReference type="GeneID" id="12448456"/>